<keyword evidence="1" id="KW-0812">Transmembrane</keyword>
<protein>
    <submittedName>
        <fullName evidence="2">DUF1003 domain-containing protein</fullName>
    </submittedName>
</protein>
<keyword evidence="1" id="KW-0472">Membrane</keyword>
<feature type="transmembrane region" description="Helical" evidence="1">
    <location>
        <begin position="101"/>
        <end position="121"/>
    </location>
</feature>
<comment type="caution">
    <text evidence="2">The sequence shown here is derived from an EMBL/GenBank/DDBJ whole genome shotgun (WGS) entry which is preliminary data.</text>
</comment>
<name>A0ABP7TP99_9SPHN</name>
<keyword evidence="1" id="KW-1133">Transmembrane helix</keyword>
<keyword evidence="3" id="KW-1185">Reference proteome</keyword>
<reference evidence="3" key="1">
    <citation type="journal article" date="2019" name="Int. J. Syst. Evol. Microbiol.">
        <title>The Global Catalogue of Microorganisms (GCM) 10K type strain sequencing project: providing services to taxonomists for standard genome sequencing and annotation.</title>
        <authorList>
            <consortium name="The Broad Institute Genomics Platform"/>
            <consortium name="The Broad Institute Genome Sequencing Center for Infectious Disease"/>
            <person name="Wu L."/>
            <person name="Ma J."/>
        </authorList>
    </citation>
    <scope>NUCLEOTIDE SEQUENCE [LARGE SCALE GENOMIC DNA]</scope>
    <source>
        <strain evidence="3">JCM 17564</strain>
    </source>
</reference>
<dbReference type="Pfam" id="PF06210">
    <property type="entry name" value="DUF1003"/>
    <property type="match status" value="1"/>
</dbReference>
<proteinExistence type="predicted"/>
<dbReference type="PANTHER" id="PTHR41386:SF1">
    <property type="entry name" value="MEMBRANE PROTEIN"/>
    <property type="match status" value="1"/>
</dbReference>
<evidence type="ECO:0000313" key="3">
    <source>
        <dbReference type="Proteomes" id="UP001424459"/>
    </source>
</evidence>
<dbReference type="Proteomes" id="UP001424459">
    <property type="component" value="Unassembled WGS sequence"/>
</dbReference>
<gene>
    <name evidence="2" type="ORF">GCM10022281_05520</name>
</gene>
<dbReference type="InterPro" id="IPR010406">
    <property type="entry name" value="DUF1003"/>
</dbReference>
<accession>A0ABP7TP99</accession>
<dbReference type="EMBL" id="BAABBR010000001">
    <property type="protein sequence ID" value="GAA4029268.1"/>
    <property type="molecule type" value="Genomic_DNA"/>
</dbReference>
<sequence>MAGQTTTADLIERLLTRSDIDIGEEEKRVLAAIAAGTASSRDVNDEASARSSFGDHLSDRVAAVGGSWGFIIGFAVVLFGWMLLNSGVLNRVGLAFDPYPYIFLNLMLSTLAAIQAPIIMMSQNRQAAKDRLAAQLDYETNLRAELELLRLHHKVDELLAARAEGELRDLHAKVDRLLAGQAPTIEPGPQAG</sequence>
<organism evidence="2 3">
    <name type="scientific">Sphingomonas rosea</name>
    <dbReference type="NCBI Taxonomy" id="335605"/>
    <lineage>
        <taxon>Bacteria</taxon>
        <taxon>Pseudomonadati</taxon>
        <taxon>Pseudomonadota</taxon>
        <taxon>Alphaproteobacteria</taxon>
        <taxon>Sphingomonadales</taxon>
        <taxon>Sphingomonadaceae</taxon>
        <taxon>Sphingomonas</taxon>
    </lineage>
</organism>
<evidence type="ECO:0000256" key="1">
    <source>
        <dbReference type="SAM" id="Phobius"/>
    </source>
</evidence>
<dbReference type="RefSeq" id="WP_344695467.1">
    <property type="nucleotide sequence ID" value="NZ_BAABBR010000001.1"/>
</dbReference>
<feature type="transmembrane region" description="Helical" evidence="1">
    <location>
        <begin position="61"/>
        <end position="81"/>
    </location>
</feature>
<evidence type="ECO:0000313" key="2">
    <source>
        <dbReference type="EMBL" id="GAA4029268.1"/>
    </source>
</evidence>
<dbReference type="PANTHER" id="PTHR41386">
    <property type="entry name" value="INTEGRAL MEMBRANE PROTEIN-RELATED"/>
    <property type="match status" value="1"/>
</dbReference>